<keyword evidence="13" id="KW-1185">Reference proteome</keyword>
<dbReference type="Proteomes" id="UP000829364">
    <property type="component" value="Chromosome 7"/>
</dbReference>
<evidence type="ECO:0000256" key="11">
    <source>
        <dbReference type="SAM" id="MobiDB-lite"/>
    </source>
</evidence>
<evidence type="ECO:0000256" key="8">
    <source>
        <dbReference type="ARBA" id="ARBA00023004"/>
    </source>
</evidence>
<evidence type="ECO:0000256" key="3">
    <source>
        <dbReference type="ARBA" id="ARBA00022485"/>
    </source>
</evidence>
<dbReference type="HAMAP" id="MF_02040">
    <property type="entry name" value="Mrp_NBP35"/>
    <property type="match status" value="1"/>
</dbReference>
<dbReference type="SUPFAM" id="SSF52540">
    <property type="entry name" value="P-loop containing nucleoside triphosphate hydrolases"/>
    <property type="match status" value="1"/>
</dbReference>
<dbReference type="GO" id="GO:0140663">
    <property type="term" value="F:ATP-dependent FeS chaperone activity"/>
    <property type="evidence" value="ECO:0007669"/>
    <property type="project" value="InterPro"/>
</dbReference>
<dbReference type="GO" id="GO:0005634">
    <property type="term" value="C:nucleus"/>
    <property type="evidence" value="ECO:0007669"/>
    <property type="project" value="UniProtKB-SubCell"/>
</dbReference>
<evidence type="ECO:0000256" key="1">
    <source>
        <dbReference type="ARBA" id="ARBA00004123"/>
    </source>
</evidence>
<dbReference type="AlphaFoldDB" id="A0A9Q8VE84"/>
<evidence type="ECO:0000256" key="6">
    <source>
        <dbReference type="ARBA" id="ARBA00022741"/>
    </source>
</evidence>
<accession>A0A9Q8VE84</accession>
<feature type="binding site" evidence="10">
    <location>
        <position position="84"/>
    </location>
    <ligand>
        <name>[4Fe-4S] cluster</name>
        <dbReference type="ChEBI" id="CHEBI:49883"/>
        <label>1</label>
    </ligand>
</feature>
<evidence type="ECO:0000256" key="5">
    <source>
        <dbReference type="ARBA" id="ARBA00022723"/>
    </source>
</evidence>
<keyword evidence="4 10" id="KW-0963">Cytoplasm</keyword>
<dbReference type="PROSITE" id="PS01215">
    <property type="entry name" value="MRP"/>
    <property type="match status" value="1"/>
</dbReference>
<keyword evidence="7 10" id="KW-0067">ATP-binding</keyword>
<feature type="binding site" evidence="10">
    <location>
        <position position="313"/>
    </location>
    <ligand>
        <name>[4Fe-4S] cluster</name>
        <dbReference type="ChEBI" id="CHEBI:49883"/>
        <label>2</label>
        <note>ligand shared with heterodimeric partner</note>
    </ligand>
</feature>
<dbReference type="Gene3D" id="3.40.50.300">
    <property type="entry name" value="P-loop containing nucleotide triphosphate hydrolases"/>
    <property type="match status" value="1"/>
</dbReference>
<dbReference type="CDD" id="cd02037">
    <property type="entry name" value="Mrp_NBP35"/>
    <property type="match status" value="1"/>
</dbReference>
<dbReference type="PROSITE" id="PS51257">
    <property type="entry name" value="PROKAR_LIPOPROTEIN"/>
    <property type="match status" value="1"/>
</dbReference>
<keyword evidence="8 10" id="KW-0408">Iron</keyword>
<dbReference type="InterPro" id="IPR000808">
    <property type="entry name" value="Mrp-like_CS"/>
</dbReference>
<dbReference type="GO" id="GO:0046872">
    <property type="term" value="F:metal ion binding"/>
    <property type="evidence" value="ECO:0007669"/>
    <property type="project" value="UniProtKB-KW"/>
</dbReference>
<dbReference type="InterPro" id="IPR027417">
    <property type="entry name" value="P-loop_NTPase"/>
</dbReference>
<feature type="binding site" evidence="10">
    <location>
        <position position="310"/>
    </location>
    <ligand>
        <name>[4Fe-4S] cluster</name>
        <dbReference type="ChEBI" id="CHEBI:49883"/>
        <label>2</label>
        <note>ligand shared with heterodimeric partner</note>
    </ligand>
</feature>
<dbReference type="KEGG" id="ptkz:JDV02_007537"/>
<keyword evidence="6 10" id="KW-0547">Nucleotide-binding</keyword>
<evidence type="ECO:0000256" key="2">
    <source>
        <dbReference type="ARBA" id="ARBA00004496"/>
    </source>
</evidence>
<dbReference type="InterPro" id="IPR019591">
    <property type="entry name" value="Mrp/NBP35_ATP-bd"/>
</dbReference>
<dbReference type="InterPro" id="IPR033756">
    <property type="entry name" value="YlxH/NBP35"/>
</dbReference>
<feature type="region of interest" description="Disordered" evidence="11">
    <location>
        <begin position="76"/>
        <end position="96"/>
    </location>
</feature>
<dbReference type="GO" id="GO:0005829">
    <property type="term" value="C:cytosol"/>
    <property type="evidence" value="ECO:0007669"/>
    <property type="project" value="TreeGrafter"/>
</dbReference>
<feature type="binding site" evidence="10">
    <location>
        <begin position="137"/>
        <end position="144"/>
    </location>
    <ligand>
        <name>ATP</name>
        <dbReference type="ChEBI" id="CHEBI:30616"/>
    </ligand>
</feature>
<dbReference type="FunFam" id="3.40.50.300:FF:000427">
    <property type="entry name" value="Cytosolic Fe-S cluster assembly factor NUBP1"/>
    <property type="match status" value="1"/>
</dbReference>
<organism evidence="12 13">
    <name type="scientific">Purpureocillium takamizusanense</name>
    <dbReference type="NCBI Taxonomy" id="2060973"/>
    <lineage>
        <taxon>Eukaryota</taxon>
        <taxon>Fungi</taxon>
        <taxon>Dikarya</taxon>
        <taxon>Ascomycota</taxon>
        <taxon>Pezizomycotina</taxon>
        <taxon>Sordariomycetes</taxon>
        <taxon>Hypocreomycetidae</taxon>
        <taxon>Hypocreales</taxon>
        <taxon>Ophiocordycipitaceae</taxon>
        <taxon>Purpureocillium</taxon>
    </lineage>
</organism>
<comment type="similarity">
    <text evidence="10">Belongs to the Mrp/NBP35 ATP-binding proteins family. NUBP1/NBP35 subfamily.</text>
</comment>
<evidence type="ECO:0000256" key="7">
    <source>
        <dbReference type="ARBA" id="ARBA00022840"/>
    </source>
</evidence>
<gene>
    <name evidence="10 12" type="primary">NBP35</name>
    <name evidence="12" type="ORF">JDV02_007537</name>
</gene>
<sequence length="393" mass="41986">MRYAGRGTPSDIATTVTTNLSFSSCIDLPDIRHSARTSHTFSERTRASTAIMAPSLEEPEPVDDVLANPLKQKPQLVAPEPEHCPGPESQQAGTADSCAGCPNQAICASAPKGPDPDIPVISARLADVRHKILVLSGKGGVGKSTFTSLLAHAFATNPDSTVGIMDTDICGPSIPKMMGVEDETIHVSGSGWSPVWVMDNLGVMSIQFMLPNRDDAVIWRGPKKNGLIKQFLKDVEWGDMDFLLVDTPPGTSDEHLSVNSFLKESGIDGAVVVTTPQEVSLLDVRKEIDFCRKAGIRVLGLAENMSGFVCPSCKGESQIFRPSTGGGRALAEEMGVPFLGAVPLDPRIRMACDYGESYFDSFPDSPACLAFKEVVKGVADQLGLNTQDVLPDE</sequence>
<evidence type="ECO:0000256" key="9">
    <source>
        <dbReference type="ARBA" id="ARBA00023014"/>
    </source>
</evidence>
<dbReference type="RefSeq" id="XP_047845038.1">
    <property type="nucleotide sequence ID" value="XM_047989039.1"/>
</dbReference>
<dbReference type="InterPro" id="IPR028601">
    <property type="entry name" value="NUBP1/Nbp35"/>
</dbReference>
<feature type="binding site" evidence="10">
    <location>
        <position position="107"/>
    </location>
    <ligand>
        <name>[4Fe-4S] cluster</name>
        <dbReference type="ChEBI" id="CHEBI:49883"/>
        <label>1</label>
    </ligand>
</feature>
<keyword evidence="9 10" id="KW-0411">Iron-sulfur</keyword>
<proteinExistence type="inferred from homology"/>
<dbReference type="PANTHER" id="PTHR23264:SF35">
    <property type="entry name" value="CYTOSOLIC FE-S CLUSTER ASSEMBLY FACTOR NUBP1"/>
    <property type="match status" value="1"/>
</dbReference>
<reference evidence="12" key="1">
    <citation type="submission" date="2021-11" db="EMBL/GenBank/DDBJ databases">
        <title>Purpureocillium_takamizusanense_genome.</title>
        <authorList>
            <person name="Nguyen N.-H."/>
        </authorList>
    </citation>
    <scope>NUCLEOTIDE SEQUENCE</scope>
    <source>
        <strain evidence="12">PT3</strain>
    </source>
</reference>
<dbReference type="PANTHER" id="PTHR23264">
    <property type="entry name" value="NUCLEOTIDE-BINDING PROTEIN NBP35 YEAST -RELATED"/>
    <property type="match status" value="1"/>
</dbReference>
<feature type="binding site" evidence="10">
    <location>
        <position position="101"/>
    </location>
    <ligand>
        <name>[4Fe-4S] cluster</name>
        <dbReference type="ChEBI" id="CHEBI:49883"/>
        <label>1</label>
    </ligand>
</feature>
<dbReference type="GO" id="GO:1904564">
    <property type="term" value="C:cytosolic [4Fe-4S] assembly scaffold complex"/>
    <property type="evidence" value="ECO:0007669"/>
    <property type="project" value="UniProtKB-ARBA"/>
</dbReference>
<dbReference type="EMBL" id="CP086360">
    <property type="protein sequence ID" value="UNI21557.1"/>
    <property type="molecule type" value="Genomic_DNA"/>
</dbReference>
<dbReference type="GO" id="GO:0005524">
    <property type="term" value="F:ATP binding"/>
    <property type="evidence" value="ECO:0007669"/>
    <property type="project" value="UniProtKB-KW"/>
</dbReference>
<dbReference type="OrthoDB" id="1741334at2759"/>
<evidence type="ECO:0000313" key="13">
    <source>
        <dbReference type="Proteomes" id="UP000829364"/>
    </source>
</evidence>
<name>A0A9Q8VE84_9HYPO</name>
<protein>
    <submittedName>
        <fullName evidence="12">Cytosolic Fe-S cluster assembly factor nbp35</fullName>
    </submittedName>
</protein>
<dbReference type="GO" id="GO:0016226">
    <property type="term" value="P:iron-sulfur cluster assembly"/>
    <property type="evidence" value="ECO:0007669"/>
    <property type="project" value="UniProtKB-UniRule"/>
</dbReference>
<comment type="subcellular location">
    <subcellularLocation>
        <location evidence="2 10">Cytoplasm</location>
    </subcellularLocation>
    <subcellularLocation>
        <location evidence="1">Nucleus</location>
    </subcellularLocation>
</comment>
<dbReference type="GeneID" id="72069485"/>
<dbReference type="GO" id="GO:0051539">
    <property type="term" value="F:4 iron, 4 sulfur cluster binding"/>
    <property type="evidence" value="ECO:0007669"/>
    <property type="project" value="UniProtKB-UniRule"/>
</dbReference>
<evidence type="ECO:0000256" key="10">
    <source>
        <dbReference type="HAMAP-Rule" id="MF_03038"/>
    </source>
</evidence>
<dbReference type="Pfam" id="PF10609">
    <property type="entry name" value="ParA"/>
    <property type="match status" value="1"/>
</dbReference>
<comment type="function">
    <text evidence="10">Component of the cytosolic iron-sulfur (Fe/S) protein assembly (CIA) machinery. Required for maturation of extramitochondrial Fe-S proteins. The NBP35-CFD1 heterotetramer forms a Fe-S scaffold complex, mediating the de novo assembly of an Fe-S cluster and its transfer to target apoproteins.</text>
</comment>
<keyword evidence="3 10" id="KW-0004">4Fe-4S</keyword>
<evidence type="ECO:0000256" key="4">
    <source>
        <dbReference type="ARBA" id="ARBA00022490"/>
    </source>
</evidence>
<evidence type="ECO:0000313" key="12">
    <source>
        <dbReference type="EMBL" id="UNI21557.1"/>
    </source>
</evidence>
<feature type="binding site" evidence="10">
    <location>
        <position position="98"/>
    </location>
    <ligand>
        <name>[4Fe-4S] cluster</name>
        <dbReference type="ChEBI" id="CHEBI:49883"/>
        <label>1</label>
    </ligand>
</feature>
<dbReference type="HAMAP" id="MF_03038">
    <property type="entry name" value="NUBP1"/>
    <property type="match status" value="1"/>
</dbReference>
<keyword evidence="5 10" id="KW-0479">Metal-binding</keyword>